<name>A0ABR9SMG6_9PSED</name>
<gene>
    <name evidence="1" type="ORF">IQK56_03710</name>
</gene>
<evidence type="ECO:0000313" key="1">
    <source>
        <dbReference type="EMBL" id="MBE8590102.1"/>
    </source>
</evidence>
<proteinExistence type="predicted"/>
<evidence type="ECO:0000313" key="2">
    <source>
        <dbReference type="Proteomes" id="UP000613075"/>
    </source>
</evidence>
<organism evidence="1 2">
    <name type="scientific">Pseudomonas cyclaminis</name>
    <dbReference type="NCBI Taxonomy" id="2781239"/>
    <lineage>
        <taxon>Bacteria</taxon>
        <taxon>Pseudomonadati</taxon>
        <taxon>Pseudomonadota</taxon>
        <taxon>Gammaproteobacteria</taxon>
        <taxon>Pseudomonadales</taxon>
        <taxon>Pseudomonadaceae</taxon>
        <taxon>Pseudomonas</taxon>
    </lineage>
</organism>
<reference evidence="1 2" key="1">
    <citation type="submission" date="2020-10" db="EMBL/GenBank/DDBJ databases">
        <title>The draft genomes of Cyclamen pathogen Pseudomonas sp.</title>
        <authorList>
            <person name="Fujikawa T."/>
            <person name="Sawada H."/>
        </authorList>
    </citation>
    <scope>NUCLEOTIDE SEQUENCE [LARGE SCALE GENOMIC DNA]</scope>
    <source>
        <strain evidence="1 2">MAFF 301449</strain>
    </source>
</reference>
<protein>
    <recommendedName>
        <fullName evidence="3">ATP-binding protein</fullName>
    </recommendedName>
</protein>
<accession>A0ABR9SMG6</accession>
<keyword evidence="2" id="KW-1185">Reference proteome</keyword>
<evidence type="ECO:0008006" key="3">
    <source>
        <dbReference type="Google" id="ProtNLM"/>
    </source>
</evidence>
<comment type="caution">
    <text evidence="1">The sequence shown here is derived from an EMBL/GenBank/DDBJ whole genome shotgun (WGS) entry which is preliminary data.</text>
</comment>
<sequence>MANKPSKKGLKKNKKRSIDPKIYIAGHNSDPVDKILSLLGELDAENNAELIHQLASNKFLPRALVPIYHKKNYYNTYSTSKHLSKRNGIYWITGLLIHSANILKSFIALRDTYNTSLLSSDYTHAEQSLNELDSLCLSWWGMENRIHLKKEIKKGDTKELIKSYEAYFPNTDVKNKLGDLLLLSESNSIDFFALSIQERLSEYRNSGSDQAIGHANCVSLLTLPICYDHERNPDLANIYHYRNESIIDQYVLFKSAILEIYAAGNSIPPRLLPMVLKLANTINDEEILCVLGESTTPSTFVNSVVDCYTKGNYESVVQSIKNALNNKQTEIFGLIELYARACKYSNSEFSNSLFDSAASALSDIVSLDVSSREKIEYLNKLRLKFRNENWGKSLSFHLLSILQEVNEPKIIELTRCATKGMLKINTPKATFRDFTLKIEDILDVNEIPLHRAIRYNLKPQQIDSVERESFPILSDYIKQKSKDYINNENWSTLTTFIIKEYLNNKISFLFLPVGKACSEILELDNKDSESYISSIVVLDIYSQESSSVYDEQKTELFEEWLDLHNTHLPSEIFDGKELSPTDIYMLSNICTPNQLDNIATYEGNIDVIYERVTILNILISATKDPNGELAREKIRIIEDLFADKLRAKIEAGKLFVDVQAFTTHRKSFYQTLYEHVKGIRGGVALEEYENIQMTATSKDLLDLDKKTEGGVSLVAPTSEKTDGLSKILFNISRDFALNENYGLDKYLSAEIRHVVFEEQLRSCFDKTNLITVKENGDYLPNEFWRRKYKFVQNSMLDKLDDAFKDFSIATDKILKEVNNRFRVGTDFKKSGAYIFDFSPYYAHIVKLSKVVEKSNNFDEFFRGLIDFMWSLTDKFAKEAQALINDQLKENILLELNTLEQRITTIKSTVPMTELMQEIRNARSYFYNSVEIVLSWFRFVNADDADSYERLGVVVEAAVGSVDSFFRHKKVQIIFTQERTDLLLSFREARALFVALFTALENSFRYNFESKPITITHTKNNGFDLLNILNQADDAKFPEPDNFVSEQRRKWADPNSNLSREEGGTGLYKIHNLLLNSSPGFNFDISYSNKIFSAKVKLNHENFASGR</sequence>
<dbReference type="EMBL" id="JADDUM010000027">
    <property type="protein sequence ID" value="MBE8590102.1"/>
    <property type="molecule type" value="Genomic_DNA"/>
</dbReference>
<dbReference type="RefSeq" id="WP_193862144.1">
    <property type="nucleotide sequence ID" value="NZ_JADDUM010000027.1"/>
</dbReference>
<dbReference type="Proteomes" id="UP000613075">
    <property type="component" value="Unassembled WGS sequence"/>
</dbReference>